<dbReference type="InterPro" id="IPR045518">
    <property type="entry name" value="2EXR"/>
</dbReference>
<dbReference type="PANTHER" id="PTHR35910:SF6">
    <property type="entry name" value="2EXR DOMAIN-CONTAINING PROTEIN"/>
    <property type="match status" value="1"/>
</dbReference>
<dbReference type="AlphaFoldDB" id="A0AA39WYV3"/>
<proteinExistence type="predicted"/>
<evidence type="ECO:0000259" key="1">
    <source>
        <dbReference type="Pfam" id="PF20150"/>
    </source>
</evidence>
<dbReference type="Proteomes" id="UP001175000">
    <property type="component" value="Unassembled WGS sequence"/>
</dbReference>
<sequence length="420" mass="48293">MASSQDAAEQFTVFPGLPTEIRLFIWEHACRTERILPLLPGKGHLVPAIHPSLAVPPLLHACSEARAVGLKHYDTSFHHHIYINHEYDQLMLHIFFPHQIIDFALYFDHGPCFNWSKAPRRLAALLDDISFYQSDEDEENDAWRTDPTWRQRLVPFSSDFTWSFTAYSMKIQELTLLVLPPLTARPNCAAHRLDFVEGVSDPVDMGEFLTKELRDRIHTQYVYRRPSDEENYPVVRVRHAICSPWAAESNSNSVSWSTAIRERLPAKHYADLEFGTKPVRAAAPGAQYFSSFTMPSCTALRKERIQAIRKDLKTLKEPFCSELGLGPHIMWQEPRYICATGKMNAGIHYEANRLLLWPSPDDLERPLPEYGPVARFDFAAFLSDPEGTLDLLKHQEEEAEEEGNDWITQSLRMNGLVFWD</sequence>
<accession>A0AA39WYV3</accession>
<dbReference type="Pfam" id="PF20150">
    <property type="entry name" value="2EXR"/>
    <property type="match status" value="1"/>
</dbReference>
<dbReference type="PANTHER" id="PTHR35910">
    <property type="entry name" value="2EXR DOMAIN-CONTAINING PROTEIN"/>
    <property type="match status" value="1"/>
</dbReference>
<feature type="domain" description="2EXR" evidence="1">
    <location>
        <begin position="11"/>
        <end position="89"/>
    </location>
</feature>
<dbReference type="EMBL" id="JAULSU010000003">
    <property type="protein sequence ID" value="KAK0624130.1"/>
    <property type="molecule type" value="Genomic_DNA"/>
</dbReference>
<protein>
    <recommendedName>
        <fullName evidence="1">2EXR domain-containing protein</fullName>
    </recommendedName>
</protein>
<keyword evidence="3" id="KW-1185">Reference proteome</keyword>
<comment type="caution">
    <text evidence="2">The sequence shown here is derived from an EMBL/GenBank/DDBJ whole genome shotgun (WGS) entry which is preliminary data.</text>
</comment>
<evidence type="ECO:0000313" key="3">
    <source>
        <dbReference type="Proteomes" id="UP001175000"/>
    </source>
</evidence>
<reference evidence="2" key="1">
    <citation type="submission" date="2023-06" db="EMBL/GenBank/DDBJ databases">
        <title>Genome-scale phylogeny and comparative genomics of the fungal order Sordariales.</title>
        <authorList>
            <consortium name="Lawrence Berkeley National Laboratory"/>
            <person name="Hensen N."/>
            <person name="Bonometti L."/>
            <person name="Westerberg I."/>
            <person name="Brannstrom I.O."/>
            <person name="Guillou S."/>
            <person name="Cros-Aarteil S."/>
            <person name="Calhoun S."/>
            <person name="Haridas S."/>
            <person name="Kuo A."/>
            <person name="Mondo S."/>
            <person name="Pangilinan J."/>
            <person name="Riley R."/>
            <person name="Labutti K."/>
            <person name="Andreopoulos B."/>
            <person name="Lipzen A."/>
            <person name="Chen C."/>
            <person name="Yanf M."/>
            <person name="Daum C."/>
            <person name="Ng V."/>
            <person name="Clum A."/>
            <person name="Steindorff A."/>
            <person name="Ohm R."/>
            <person name="Martin F."/>
            <person name="Silar P."/>
            <person name="Natvig D."/>
            <person name="Lalanne C."/>
            <person name="Gautier V."/>
            <person name="Ament-Velasquez S.L."/>
            <person name="Kruys A."/>
            <person name="Hutchinson M.I."/>
            <person name="Powell A.J."/>
            <person name="Barry K."/>
            <person name="Miller A.N."/>
            <person name="Grigoriev I.V."/>
            <person name="Debuchy R."/>
            <person name="Gladieux P."/>
            <person name="Thoren M.H."/>
            <person name="Johannesson H."/>
        </authorList>
    </citation>
    <scope>NUCLEOTIDE SEQUENCE</scope>
    <source>
        <strain evidence="2">CBS 606.72</strain>
    </source>
</reference>
<evidence type="ECO:0000313" key="2">
    <source>
        <dbReference type="EMBL" id="KAK0624130.1"/>
    </source>
</evidence>
<name>A0AA39WYV3_9PEZI</name>
<gene>
    <name evidence="2" type="ORF">B0T14DRAFT_517564</name>
</gene>
<organism evidence="2 3">
    <name type="scientific">Immersiella caudata</name>
    <dbReference type="NCBI Taxonomy" id="314043"/>
    <lineage>
        <taxon>Eukaryota</taxon>
        <taxon>Fungi</taxon>
        <taxon>Dikarya</taxon>
        <taxon>Ascomycota</taxon>
        <taxon>Pezizomycotina</taxon>
        <taxon>Sordariomycetes</taxon>
        <taxon>Sordariomycetidae</taxon>
        <taxon>Sordariales</taxon>
        <taxon>Lasiosphaeriaceae</taxon>
        <taxon>Immersiella</taxon>
    </lineage>
</organism>